<evidence type="ECO:0000313" key="1">
    <source>
        <dbReference type="EMBL" id="SDL96939.1"/>
    </source>
</evidence>
<protein>
    <submittedName>
        <fullName evidence="1">Uncharacterized conserved protein</fullName>
    </submittedName>
</protein>
<gene>
    <name evidence="1" type="ORF">SAMN04488026_11396</name>
</gene>
<accession>A0A1G9PDW0</accession>
<dbReference type="EMBL" id="FNEK01000139">
    <property type="protein sequence ID" value="SDL96939.1"/>
    <property type="molecule type" value="Genomic_DNA"/>
</dbReference>
<reference evidence="1 2" key="1">
    <citation type="submission" date="2016-10" db="EMBL/GenBank/DDBJ databases">
        <authorList>
            <person name="de Groot N.N."/>
        </authorList>
    </citation>
    <scope>NUCLEOTIDE SEQUENCE [LARGE SCALE GENOMIC DNA]</scope>
    <source>
        <strain evidence="1 2">DSM 25294</strain>
    </source>
</reference>
<dbReference type="AlphaFoldDB" id="A0A1G9PDW0"/>
<name>A0A1G9PDW0_9RHOB</name>
<keyword evidence="2" id="KW-1185">Reference proteome</keyword>
<dbReference type="Proteomes" id="UP000199382">
    <property type="component" value="Unassembled WGS sequence"/>
</dbReference>
<organism evidence="1 2">
    <name type="scientific">Aliiruegeria lutimaris</name>
    <dbReference type="NCBI Taxonomy" id="571298"/>
    <lineage>
        <taxon>Bacteria</taxon>
        <taxon>Pseudomonadati</taxon>
        <taxon>Pseudomonadota</taxon>
        <taxon>Alphaproteobacteria</taxon>
        <taxon>Rhodobacterales</taxon>
        <taxon>Roseobacteraceae</taxon>
        <taxon>Aliiruegeria</taxon>
    </lineage>
</organism>
<proteinExistence type="predicted"/>
<evidence type="ECO:0000313" key="2">
    <source>
        <dbReference type="Proteomes" id="UP000199382"/>
    </source>
</evidence>
<dbReference type="InterPro" id="IPR025737">
    <property type="entry name" value="FApF"/>
</dbReference>
<sequence>MLSRACSNAPLPKGGTIAGIGSGLVMALLGSGTAIADEGGVSFWLPGQYGSFAAIPPETGFSMPLVTYAYSGDVSTGQEIDLGGEIRLGINARYLGQFIIPTYSPDTEVLGGRVAFSLATIIAYSDVSADATLGPLSGSTSKDVSGFGDLYPTAQLFWNNGTHNWMAYVTGAIPVGDYEPDRLTNIGLGHGAIDVGGAYTYFNPENGWEASATLGITHNFENPDTNYTNGDSVHLDWAVSKFLSENWQLGAVGFAYRQISDDKGAPAVLDGFRSETYGIGPQIAYSGEFDGRPIYASLRAYNEFETKNRTEGVGAFFTLSIPF</sequence>
<dbReference type="STRING" id="571298.SAMN04488026_11396"/>
<dbReference type="Pfam" id="PF13557">
    <property type="entry name" value="Phenol_MetA_deg"/>
    <property type="match status" value="1"/>
</dbReference>